<evidence type="ECO:0000256" key="2">
    <source>
        <dbReference type="ARBA" id="ARBA00022448"/>
    </source>
</evidence>
<feature type="domain" description="SecDF P1 head subdomain" evidence="12">
    <location>
        <begin position="200"/>
        <end position="295"/>
    </location>
</feature>
<sequence length="480" mass="53719">MGIFTKKASEAPQRRKNSKIRWTVFFIFLISFLAAFLDAPFFWDKGVDWLNQRAGFDFLPHFYQRPFKLGLDLQGGTHLVYQADLANIEQDNALDSMQGVRDVIERRVNLFGVAEPVVQINKAGSDYRLIVELAGIKDVQEAIKMIGQTPALDFREKKDEAEMESILADQKEIQEKINQGMEITAEEQIRLFEDPYFKPTQLTGRYLKEAQLIQDQQTYQWQVSLRFDDQGSQIFEELTRKNVGQPLAIYLDEAPISVPVVQEAISGGKAQITGDFTLTEAKELVQRLNAGALPVPIKLISQQTVGASLGRLSLEQSLKAAVWGFIAVLIFIIFYYRLPGLLAGLALLIYIALVLAVFKLIPVTLTLAGIAGFILSIGMAVDANILIFERFKEEFKSGKSLGGSINEGFNRAWPAIRDGNLSTIITCLILYIFATGLVKGFALTLGIGVLMSMFSAIIVTKSFLRWFAGGRLENWPSLWK</sequence>
<dbReference type="AlphaFoldDB" id="A0A2M7BV72"/>
<evidence type="ECO:0000259" key="12">
    <source>
        <dbReference type="Pfam" id="PF22599"/>
    </source>
</evidence>
<comment type="subcellular location">
    <subcellularLocation>
        <location evidence="1 9">Cell membrane</location>
        <topology evidence="1 9">Multi-pass membrane protein</topology>
    </subcellularLocation>
</comment>
<keyword evidence="5 9" id="KW-0653">Protein transport</keyword>
<dbReference type="InterPro" id="IPR054384">
    <property type="entry name" value="SecDF_P1_head"/>
</dbReference>
<organism evidence="13 14">
    <name type="scientific">Candidatus Portnoybacteria bacterium CG03_land_8_20_14_0_80_41_10</name>
    <dbReference type="NCBI Taxonomy" id="1974808"/>
    <lineage>
        <taxon>Bacteria</taxon>
        <taxon>Candidatus Portnoyibacteriota</taxon>
    </lineage>
</organism>
<dbReference type="EMBL" id="PEUX01000009">
    <property type="protein sequence ID" value="PIV10451.1"/>
    <property type="molecule type" value="Genomic_DNA"/>
</dbReference>
<proteinExistence type="inferred from homology"/>
<feature type="domain" description="Protein export membrane protein SecD/SecF C-terminal" evidence="10">
    <location>
        <begin position="297"/>
        <end position="467"/>
    </location>
</feature>
<gene>
    <name evidence="9 13" type="primary">secD</name>
    <name evidence="13" type="ORF">COS49_00420</name>
</gene>
<dbReference type="GO" id="GO:0043952">
    <property type="term" value="P:protein transport by the Sec complex"/>
    <property type="evidence" value="ECO:0007669"/>
    <property type="project" value="UniProtKB-UniRule"/>
</dbReference>
<comment type="function">
    <text evidence="9">Part of the Sec protein translocase complex. Interacts with the SecYEG preprotein conducting channel. SecDF uses the proton motive force (PMF) to complete protein translocation after the ATP-dependent function of SecA.</text>
</comment>
<dbReference type="PRINTS" id="PR00702">
    <property type="entry name" value="ACRIFLAVINRP"/>
</dbReference>
<keyword evidence="6 9" id="KW-1133">Transmembrane helix</keyword>
<keyword evidence="8 9" id="KW-0472">Membrane</keyword>
<evidence type="ECO:0000256" key="1">
    <source>
        <dbReference type="ARBA" id="ARBA00004651"/>
    </source>
</evidence>
<dbReference type="Gene3D" id="1.20.1640.10">
    <property type="entry name" value="Multidrug efflux transporter AcrB transmembrane domain"/>
    <property type="match status" value="1"/>
</dbReference>
<evidence type="ECO:0000313" key="13">
    <source>
        <dbReference type="EMBL" id="PIV10451.1"/>
    </source>
</evidence>
<keyword evidence="2 9" id="KW-0813">Transport</keyword>
<dbReference type="NCBIfam" id="TIGR01129">
    <property type="entry name" value="secD"/>
    <property type="match status" value="1"/>
</dbReference>
<evidence type="ECO:0000256" key="8">
    <source>
        <dbReference type="ARBA" id="ARBA00023136"/>
    </source>
</evidence>
<dbReference type="InterPro" id="IPR005791">
    <property type="entry name" value="SecD"/>
</dbReference>
<feature type="transmembrane region" description="Helical" evidence="9">
    <location>
        <begin position="367"/>
        <end position="388"/>
    </location>
</feature>
<evidence type="ECO:0000256" key="7">
    <source>
        <dbReference type="ARBA" id="ARBA00023010"/>
    </source>
</evidence>
<dbReference type="GO" id="GO:0005886">
    <property type="term" value="C:plasma membrane"/>
    <property type="evidence" value="ECO:0007669"/>
    <property type="project" value="UniProtKB-SubCell"/>
</dbReference>
<dbReference type="PANTHER" id="PTHR30081:SF1">
    <property type="entry name" value="PROTEIN TRANSLOCASE SUBUNIT SECD"/>
    <property type="match status" value="1"/>
</dbReference>
<evidence type="ECO:0000256" key="5">
    <source>
        <dbReference type="ARBA" id="ARBA00022927"/>
    </source>
</evidence>
<dbReference type="Pfam" id="PF22599">
    <property type="entry name" value="SecDF_P1_head"/>
    <property type="match status" value="1"/>
</dbReference>
<keyword evidence="4 9" id="KW-0812">Transmembrane</keyword>
<dbReference type="Pfam" id="PF07549">
    <property type="entry name" value="Sec_GG"/>
    <property type="match status" value="1"/>
</dbReference>
<dbReference type="NCBIfam" id="TIGR00916">
    <property type="entry name" value="2A0604s01"/>
    <property type="match status" value="1"/>
</dbReference>
<evidence type="ECO:0000256" key="9">
    <source>
        <dbReference type="HAMAP-Rule" id="MF_01463"/>
    </source>
</evidence>
<evidence type="ECO:0000259" key="11">
    <source>
        <dbReference type="Pfam" id="PF21760"/>
    </source>
</evidence>
<accession>A0A2M7BV72</accession>
<dbReference type="HAMAP" id="MF_01463_B">
    <property type="entry name" value="SecD_B"/>
    <property type="match status" value="1"/>
</dbReference>
<evidence type="ECO:0000256" key="4">
    <source>
        <dbReference type="ARBA" id="ARBA00022692"/>
    </source>
</evidence>
<keyword evidence="7 9" id="KW-0811">Translocation</keyword>
<evidence type="ECO:0000313" key="14">
    <source>
        <dbReference type="Proteomes" id="UP000229894"/>
    </source>
</evidence>
<reference evidence="14" key="1">
    <citation type="submission" date="2017-09" db="EMBL/GenBank/DDBJ databases">
        <title>Depth-based differentiation of microbial function through sediment-hosted aquifers and enrichment of novel symbionts in the deep terrestrial subsurface.</title>
        <authorList>
            <person name="Probst A.J."/>
            <person name="Ladd B."/>
            <person name="Jarett J.K."/>
            <person name="Geller-Mcgrath D.E."/>
            <person name="Sieber C.M.K."/>
            <person name="Emerson J.B."/>
            <person name="Anantharaman K."/>
            <person name="Thomas B.C."/>
            <person name="Malmstrom R."/>
            <person name="Stieglmeier M."/>
            <person name="Klingl A."/>
            <person name="Woyke T."/>
            <person name="Ryan C.M."/>
            <person name="Banfield J.F."/>
        </authorList>
    </citation>
    <scope>NUCLEOTIDE SEQUENCE [LARGE SCALE GENOMIC DNA]</scope>
</reference>
<evidence type="ECO:0000259" key="10">
    <source>
        <dbReference type="Pfam" id="PF02355"/>
    </source>
</evidence>
<dbReference type="InterPro" id="IPR022646">
    <property type="entry name" value="SecD/SecF_CS"/>
</dbReference>
<dbReference type="InterPro" id="IPR048634">
    <property type="entry name" value="SecD_SecF_C"/>
</dbReference>
<dbReference type="SUPFAM" id="SSF82866">
    <property type="entry name" value="Multidrug efflux transporter AcrB transmembrane domain"/>
    <property type="match status" value="1"/>
</dbReference>
<comment type="subunit">
    <text evidence="9">Forms a complex with SecF. Part of the essential Sec protein translocation apparatus which comprises SecA, SecYEG and auxiliary proteins SecDF. Other proteins may also be involved.</text>
</comment>
<protein>
    <recommendedName>
        <fullName evidence="9">Protein translocase subunit SecD</fullName>
    </recommendedName>
</protein>
<dbReference type="InterPro" id="IPR001036">
    <property type="entry name" value="Acrflvin-R"/>
</dbReference>
<dbReference type="Pfam" id="PF02355">
    <property type="entry name" value="SecD_SecF_C"/>
    <property type="match status" value="1"/>
</dbReference>
<dbReference type="FunFam" id="1.20.1640.10:FF:000004">
    <property type="entry name" value="Protein translocase subunit SecD"/>
    <property type="match status" value="1"/>
</dbReference>
<dbReference type="Gene3D" id="3.30.1360.200">
    <property type="match status" value="1"/>
</dbReference>
<dbReference type="PANTHER" id="PTHR30081">
    <property type="entry name" value="PROTEIN-EXPORT MEMBRANE PROTEIN SEC"/>
    <property type="match status" value="1"/>
</dbReference>
<dbReference type="Gene3D" id="3.30.70.3400">
    <property type="match status" value="1"/>
</dbReference>
<comment type="caution">
    <text evidence="13">The sequence shown here is derived from an EMBL/GenBank/DDBJ whole genome shotgun (WGS) entry which is preliminary data.</text>
</comment>
<dbReference type="Proteomes" id="UP000229894">
    <property type="component" value="Unassembled WGS sequence"/>
</dbReference>
<keyword evidence="3 9" id="KW-1003">Cell membrane</keyword>
<feature type="transmembrane region" description="Helical" evidence="9">
    <location>
        <begin position="320"/>
        <end position="336"/>
    </location>
</feature>
<dbReference type="GO" id="GO:0065002">
    <property type="term" value="P:intracellular protein transmembrane transport"/>
    <property type="evidence" value="ECO:0007669"/>
    <property type="project" value="UniProtKB-UniRule"/>
</dbReference>
<dbReference type="GO" id="GO:0006605">
    <property type="term" value="P:protein targeting"/>
    <property type="evidence" value="ECO:0007669"/>
    <property type="project" value="UniProtKB-UniRule"/>
</dbReference>
<feature type="transmembrane region" description="Helical" evidence="9">
    <location>
        <begin position="341"/>
        <end position="361"/>
    </location>
</feature>
<feature type="domain" description="Protein translocase subunit SecDF P1" evidence="11">
    <location>
        <begin position="97"/>
        <end position="158"/>
    </location>
</feature>
<comment type="similarity">
    <text evidence="9">Belongs to the SecD/SecF family. SecD subfamily.</text>
</comment>
<feature type="transmembrane region" description="Helical" evidence="9">
    <location>
        <begin position="20"/>
        <end position="43"/>
    </location>
</feature>
<dbReference type="Pfam" id="PF21760">
    <property type="entry name" value="SecD_1st"/>
    <property type="match status" value="1"/>
</dbReference>
<evidence type="ECO:0000256" key="3">
    <source>
        <dbReference type="ARBA" id="ARBA00022475"/>
    </source>
</evidence>
<feature type="transmembrane region" description="Helical" evidence="9">
    <location>
        <begin position="419"/>
        <end position="438"/>
    </location>
</feature>
<dbReference type="InterPro" id="IPR022813">
    <property type="entry name" value="SecD/SecF_arch_bac"/>
</dbReference>
<dbReference type="InterPro" id="IPR048631">
    <property type="entry name" value="SecD_1st"/>
</dbReference>
<feature type="transmembrane region" description="Helical" evidence="9">
    <location>
        <begin position="444"/>
        <end position="464"/>
    </location>
</feature>
<name>A0A2M7BV72_9BACT</name>
<evidence type="ECO:0000256" key="6">
    <source>
        <dbReference type="ARBA" id="ARBA00022989"/>
    </source>
</evidence>
<dbReference type="InterPro" id="IPR055344">
    <property type="entry name" value="SecD_SecF_C_bact"/>
</dbReference>
<dbReference type="GO" id="GO:0015450">
    <property type="term" value="F:protein-transporting ATPase activity"/>
    <property type="evidence" value="ECO:0007669"/>
    <property type="project" value="InterPro"/>
</dbReference>